<dbReference type="GO" id="GO:0046872">
    <property type="term" value="F:metal ion binding"/>
    <property type="evidence" value="ECO:0007669"/>
    <property type="project" value="UniProtKB-KW"/>
</dbReference>
<evidence type="ECO:0000256" key="2">
    <source>
        <dbReference type="ARBA" id="ARBA00012647"/>
    </source>
</evidence>
<gene>
    <name evidence="9" type="primary">Alp-m</name>
    <name evidence="9" type="ORF">EVAR_70571_1</name>
</gene>
<accession>A0A4C1SQQ6</accession>
<evidence type="ECO:0000256" key="8">
    <source>
        <dbReference type="PIRSR" id="PIRSR601952-2"/>
    </source>
</evidence>
<keyword evidence="4" id="KW-0378">Hydrolase</keyword>
<evidence type="ECO:0000256" key="7">
    <source>
        <dbReference type="PIRSR" id="PIRSR601952-1"/>
    </source>
</evidence>
<dbReference type="EC" id="3.1.3.1" evidence="2"/>
<feature type="binding site" evidence="8">
    <location>
        <position position="87"/>
    </location>
    <ligand>
        <name>Mg(2+)</name>
        <dbReference type="ChEBI" id="CHEBI:18420"/>
    </ligand>
</feature>
<keyword evidence="3 8" id="KW-0479">Metal-binding</keyword>
<feature type="active site" description="Phosphoserine intermediate" evidence="7">
    <location>
        <position position="49"/>
    </location>
</feature>
<dbReference type="Gene3D" id="3.40.720.10">
    <property type="entry name" value="Alkaline Phosphatase, subunit A"/>
    <property type="match status" value="1"/>
</dbReference>
<comment type="similarity">
    <text evidence="1">Belongs to the alkaline phosphatase family.</text>
</comment>
<proteinExistence type="inferred from homology"/>
<dbReference type="PANTHER" id="PTHR11596:SF95">
    <property type="entry name" value="ALKALINE PHOSPHATASE-RELATED"/>
    <property type="match status" value="1"/>
</dbReference>
<dbReference type="GO" id="GO:0004035">
    <property type="term" value="F:alkaline phosphatase activity"/>
    <property type="evidence" value="ECO:0007669"/>
    <property type="project" value="UniProtKB-EC"/>
</dbReference>
<evidence type="ECO:0000256" key="1">
    <source>
        <dbReference type="ARBA" id="ARBA00005984"/>
    </source>
</evidence>
<dbReference type="InterPro" id="IPR018299">
    <property type="entry name" value="Alkaline_phosphatase_AS"/>
</dbReference>
<dbReference type="Pfam" id="PF00245">
    <property type="entry name" value="Alk_phosphatase"/>
    <property type="match status" value="1"/>
</dbReference>
<dbReference type="STRING" id="151549.A0A4C1SQQ6"/>
<evidence type="ECO:0000256" key="4">
    <source>
        <dbReference type="ARBA" id="ARBA00022801"/>
    </source>
</evidence>
<feature type="binding site" evidence="8">
    <location>
        <position position="5"/>
    </location>
    <ligand>
        <name>Mg(2+)</name>
        <dbReference type="ChEBI" id="CHEBI:18420"/>
    </ligand>
</feature>
<dbReference type="Proteomes" id="UP000299102">
    <property type="component" value="Unassembled WGS sequence"/>
</dbReference>
<comment type="cofactor">
    <cofactor evidence="8">
        <name>Mg(2+)</name>
        <dbReference type="ChEBI" id="CHEBI:18420"/>
    </cofactor>
    <text evidence="8">Binds 1 Mg(2+) ion.</text>
</comment>
<organism evidence="9 10">
    <name type="scientific">Eumeta variegata</name>
    <name type="common">Bagworm moth</name>
    <name type="synonym">Eumeta japonica</name>
    <dbReference type="NCBI Taxonomy" id="151549"/>
    <lineage>
        <taxon>Eukaryota</taxon>
        <taxon>Metazoa</taxon>
        <taxon>Ecdysozoa</taxon>
        <taxon>Arthropoda</taxon>
        <taxon>Hexapoda</taxon>
        <taxon>Insecta</taxon>
        <taxon>Pterygota</taxon>
        <taxon>Neoptera</taxon>
        <taxon>Endopterygota</taxon>
        <taxon>Lepidoptera</taxon>
        <taxon>Glossata</taxon>
        <taxon>Ditrysia</taxon>
        <taxon>Tineoidea</taxon>
        <taxon>Psychidae</taxon>
        <taxon>Oiketicinae</taxon>
        <taxon>Eumeta</taxon>
    </lineage>
</organism>
<dbReference type="AlphaFoldDB" id="A0A4C1SQQ6"/>
<name>A0A4C1SQQ6_EUMVA</name>
<comment type="cofactor">
    <cofactor evidence="8">
        <name>Zn(2+)</name>
        <dbReference type="ChEBI" id="CHEBI:29105"/>
    </cofactor>
    <text evidence="8">Binds 2 Zn(2+) ions.</text>
</comment>
<evidence type="ECO:0000256" key="5">
    <source>
        <dbReference type="ARBA" id="ARBA00022833"/>
    </source>
</evidence>
<feature type="binding site" evidence="8">
    <location>
        <position position="85"/>
    </location>
    <ligand>
        <name>Mg(2+)</name>
        <dbReference type="ChEBI" id="CHEBI:18420"/>
    </ligand>
</feature>
<reference evidence="9 10" key="1">
    <citation type="journal article" date="2019" name="Commun. Biol.">
        <title>The bagworm genome reveals a unique fibroin gene that provides high tensile strength.</title>
        <authorList>
            <person name="Kono N."/>
            <person name="Nakamura H."/>
            <person name="Ohtoshi R."/>
            <person name="Tomita M."/>
            <person name="Numata K."/>
            <person name="Arakawa K."/>
        </authorList>
    </citation>
    <scope>NUCLEOTIDE SEQUENCE [LARGE SCALE GENOMIC DNA]</scope>
</reference>
<protein>
    <recommendedName>
        <fullName evidence="2">alkaline phosphatase</fullName>
        <ecNumber evidence="2">3.1.3.1</ecNumber>
    </recommendedName>
</protein>
<dbReference type="SUPFAM" id="SSF53649">
    <property type="entry name" value="Alkaline phosphatase-like"/>
    <property type="match status" value="1"/>
</dbReference>
<sequence length="106" mass="11330">MFLGDGTSIPTITAGRVYLGGEERQFSFEKFPYVGLSKTYCANTQVADSACTATAYLGGVKANYAAWAQAQGMATGLITTTSVTHASPAGIYAHAANRDWEMMQKY</sequence>
<dbReference type="InterPro" id="IPR001952">
    <property type="entry name" value="Alkaline_phosphatase"/>
</dbReference>
<evidence type="ECO:0000313" key="9">
    <source>
        <dbReference type="EMBL" id="GBP04315.1"/>
    </source>
</evidence>
<evidence type="ECO:0000256" key="6">
    <source>
        <dbReference type="ARBA" id="ARBA00022842"/>
    </source>
</evidence>
<keyword evidence="10" id="KW-1185">Reference proteome</keyword>
<dbReference type="EMBL" id="BGZK01003755">
    <property type="protein sequence ID" value="GBP04315.1"/>
    <property type="molecule type" value="Genomic_DNA"/>
</dbReference>
<evidence type="ECO:0000256" key="3">
    <source>
        <dbReference type="ARBA" id="ARBA00022723"/>
    </source>
</evidence>
<dbReference type="PROSITE" id="PS00123">
    <property type="entry name" value="ALKALINE_PHOSPHATASE"/>
    <property type="match status" value="1"/>
</dbReference>
<comment type="caution">
    <text evidence="9">The sequence shown here is derived from an EMBL/GenBank/DDBJ whole genome shotgun (WGS) entry which is preliminary data.</text>
</comment>
<dbReference type="InterPro" id="IPR017850">
    <property type="entry name" value="Alkaline_phosphatase_core_sf"/>
</dbReference>
<dbReference type="OrthoDB" id="5818554at2759"/>
<keyword evidence="5 8" id="KW-0862">Zinc</keyword>
<evidence type="ECO:0000313" key="10">
    <source>
        <dbReference type="Proteomes" id="UP000299102"/>
    </source>
</evidence>
<feature type="binding site" evidence="8">
    <location>
        <position position="5"/>
    </location>
    <ligand>
        <name>Zn(2+)</name>
        <dbReference type="ChEBI" id="CHEBI:29105"/>
        <label>2</label>
    </ligand>
</feature>
<keyword evidence="6 8" id="KW-0460">Magnesium</keyword>
<dbReference type="PANTHER" id="PTHR11596">
    <property type="entry name" value="ALKALINE PHOSPHATASE"/>
    <property type="match status" value="1"/>
</dbReference>